<dbReference type="EMBL" id="JAULUE010002057">
    <property type="protein sequence ID" value="KAK5889673.1"/>
    <property type="molecule type" value="Genomic_DNA"/>
</dbReference>
<proteinExistence type="predicted"/>
<sequence length="199" mass="22692">MLAIVLYFCCKVGMCSEDQATRGQCRQEDMELQEVNLAVMPLQATRGQRRPEDMELQEVNLAVMSLQATRGQRRPEDMELQEVNLAVMSLQATRGQRRPEDMELQEVNLAVMPLQATRGQRRQEDMELQDVNLAVPAEEEQLLLPTLSHDVCDSPRLGAEELMAELQSFKPEKTSTCSQKFNILTFSKTLNVCKNHFSF</sequence>
<gene>
    <name evidence="2" type="ORF">CesoFtcFv8_015656</name>
</gene>
<protein>
    <submittedName>
        <fullName evidence="2">Uncharacterized protein</fullName>
    </submittedName>
</protein>
<comment type="caution">
    <text evidence="2">The sequence shown here is derived from an EMBL/GenBank/DDBJ whole genome shotgun (WGS) entry which is preliminary data.</text>
</comment>
<keyword evidence="3" id="KW-1185">Reference proteome</keyword>
<evidence type="ECO:0000313" key="2">
    <source>
        <dbReference type="EMBL" id="KAK5889673.1"/>
    </source>
</evidence>
<dbReference type="Proteomes" id="UP001335648">
    <property type="component" value="Unassembled WGS sequence"/>
</dbReference>
<dbReference type="AlphaFoldDB" id="A0AAN8GT35"/>
<feature type="chain" id="PRO_5042973905" evidence="1">
    <location>
        <begin position="16"/>
        <end position="199"/>
    </location>
</feature>
<name>A0AAN8GT35_9TELE</name>
<accession>A0AAN8GT35</accession>
<reference evidence="2 3" key="1">
    <citation type="journal article" date="2023" name="Mol. Biol. Evol.">
        <title>Genomics of Secondarily Temperate Adaptation in the Only Non-Antarctic Icefish.</title>
        <authorList>
            <person name="Rivera-Colon A.G."/>
            <person name="Rayamajhi N."/>
            <person name="Minhas B.F."/>
            <person name="Madrigal G."/>
            <person name="Bilyk K.T."/>
            <person name="Yoon V."/>
            <person name="Hune M."/>
            <person name="Gregory S."/>
            <person name="Cheng C.H.C."/>
            <person name="Catchen J.M."/>
        </authorList>
    </citation>
    <scope>NUCLEOTIDE SEQUENCE [LARGE SCALE GENOMIC DNA]</scope>
    <source>
        <strain evidence="2">JC2023a</strain>
    </source>
</reference>
<feature type="signal peptide" evidence="1">
    <location>
        <begin position="1"/>
        <end position="15"/>
    </location>
</feature>
<organism evidence="2 3">
    <name type="scientific">Champsocephalus esox</name>
    <name type="common">pike icefish</name>
    <dbReference type="NCBI Taxonomy" id="159716"/>
    <lineage>
        <taxon>Eukaryota</taxon>
        <taxon>Metazoa</taxon>
        <taxon>Chordata</taxon>
        <taxon>Craniata</taxon>
        <taxon>Vertebrata</taxon>
        <taxon>Euteleostomi</taxon>
        <taxon>Actinopterygii</taxon>
        <taxon>Neopterygii</taxon>
        <taxon>Teleostei</taxon>
        <taxon>Neoteleostei</taxon>
        <taxon>Acanthomorphata</taxon>
        <taxon>Eupercaria</taxon>
        <taxon>Perciformes</taxon>
        <taxon>Notothenioidei</taxon>
        <taxon>Channichthyidae</taxon>
        <taxon>Champsocephalus</taxon>
    </lineage>
</organism>
<keyword evidence="1" id="KW-0732">Signal</keyword>
<evidence type="ECO:0000256" key="1">
    <source>
        <dbReference type="SAM" id="SignalP"/>
    </source>
</evidence>
<evidence type="ECO:0000313" key="3">
    <source>
        <dbReference type="Proteomes" id="UP001335648"/>
    </source>
</evidence>